<dbReference type="EMBL" id="PYGI01000002">
    <property type="protein sequence ID" value="PSL16154.1"/>
    <property type="molecule type" value="Genomic_DNA"/>
</dbReference>
<organism evidence="1 2">
    <name type="scientific">Marinobacterium halophilum</name>
    <dbReference type="NCBI Taxonomy" id="267374"/>
    <lineage>
        <taxon>Bacteria</taxon>
        <taxon>Pseudomonadati</taxon>
        <taxon>Pseudomonadota</taxon>
        <taxon>Gammaproteobacteria</taxon>
        <taxon>Oceanospirillales</taxon>
        <taxon>Oceanospirillaceae</taxon>
        <taxon>Marinobacterium</taxon>
    </lineage>
</organism>
<dbReference type="Proteomes" id="UP000242133">
    <property type="component" value="Unassembled WGS sequence"/>
</dbReference>
<evidence type="ECO:0000313" key="1">
    <source>
        <dbReference type="EMBL" id="PSL16154.1"/>
    </source>
</evidence>
<comment type="caution">
    <text evidence="1">The sequence shown here is derived from an EMBL/GenBank/DDBJ whole genome shotgun (WGS) entry which is preliminary data.</text>
</comment>
<gene>
    <name evidence="1" type="ORF">CLV44_10277</name>
</gene>
<reference evidence="1 2" key="1">
    <citation type="submission" date="2018-03" db="EMBL/GenBank/DDBJ databases">
        <title>Genomic Encyclopedia of Archaeal and Bacterial Type Strains, Phase II (KMG-II): from individual species to whole genera.</title>
        <authorList>
            <person name="Goeker M."/>
        </authorList>
    </citation>
    <scope>NUCLEOTIDE SEQUENCE [LARGE SCALE GENOMIC DNA]</scope>
    <source>
        <strain evidence="1 2">DSM 17586</strain>
    </source>
</reference>
<protein>
    <submittedName>
        <fullName evidence="1">Uncharacterized protein</fullName>
    </submittedName>
</protein>
<evidence type="ECO:0000313" key="2">
    <source>
        <dbReference type="Proteomes" id="UP000242133"/>
    </source>
</evidence>
<name>A0A2P8F357_9GAMM</name>
<keyword evidence="2" id="KW-1185">Reference proteome</keyword>
<accession>A0A2P8F357</accession>
<dbReference type="AlphaFoldDB" id="A0A2P8F357"/>
<proteinExistence type="predicted"/>
<sequence>MTAPYDSAMLFKADGYMQFNSTDGDPAESYAQNPISMEQRQINHLVPEAELGLAVDRVKALSKSVAIVHEYDGTPYRTATFFNERNQLCGISETSLAPIQRALLNSTGCTSC</sequence>